<dbReference type="Gene3D" id="3.40.630.30">
    <property type="match status" value="1"/>
</dbReference>
<proteinExistence type="predicted"/>
<sequence>MYTITVIKSTDLTQTDWEDIVFGFNESFNLKKSVNEFKAYYTSSCLGYSYHAIARNNENRIIAQTTLFPYWYIVQGERMLFGLSGGTYVRKAYRTEAFLYVDMLNELMDECKKFDIKILYGVPNKNSFMLAVKFIGSKHVADLPYYVLPVSISNLAGKSLLKSIDIFYFPLLRFYLFLAKFVSSTKPIVSEYTKIKIEYSDNFEKQRFKKKNINCFRDSKENIGYYRIMEEKGLRTAYILDFRNNGSRTNKALTSLVNHIIQTDKPDIIMFIGTLNIKQYVFFKLPKKFEPQQLPLTYNLLDEKHTDLIHILSDSTNWDFGLLNFDAR</sequence>
<gene>
    <name evidence="1" type="ORF">FHX64_000138</name>
</gene>
<evidence type="ECO:0008006" key="3">
    <source>
        <dbReference type="Google" id="ProtNLM"/>
    </source>
</evidence>
<comment type="caution">
    <text evidence="1">The sequence shown here is derived from an EMBL/GenBank/DDBJ whole genome shotgun (WGS) entry which is preliminary data.</text>
</comment>
<dbReference type="SUPFAM" id="SSF55729">
    <property type="entry name" value="Acyl-CoA N-acyltransferases (Nat)"/>
    <property type="match status" value="1"/>
</dbReference>
<reference evidence="1 2" key="1">
    <citation type="submission" date="2020-08" db="EMBL/GenBank/DDBJ databases">
        <title>Genomic Encyclopedia of Type Strains, Phase IV (KMG-IV): sequencing the most valuable type-strain genomes for metagenomic binning, comparative biology and taxonomic classification.</title>
        <authorList>
            <person name="Goeker M."/>
        </authorList>
    </citation>
    <scope>NUCLEOTIDE SEQUENCE [LARGE SCALE GENOMIC DNA]</scope>
    <source>
        <strain evidence="1 2">DSM 27471</strain>
    </source>
</reference>
<dbReference type="Proteomes" id="UP000544222">
    <property type="component" value="Unassembled WGS sequence"/>
</dbReference>
<name>A0A7W5H0R1_9PORP</name>
<dbReference type="InterPro" id="IPR016181">
    <property type="entry name" value="Acyl_CoA_acyltransferase"/>
</dbReference>
<dbReference type="EMBL" id="JACHYB010000001">
    <property type="protein sequence ID" value="MBB3185975.1"/>
    <property type="molecule type" value="Genomic_DNA"/>
</dbReference>
<dbReference type="RefSeq" id="WP_183411913.1">
    <property type="nucleotide sequence ID" value="NZ_JACHYB010000001.1"/>
</dbReference>
<evidence type="ECO:0000313" key="2">
    <source>
        <dbReference type="Proteomes" id="UP000544222"/>
    </source>
</evidence>
<keyword evidence="2" id="KW-1185">Reference proteome</keyword>
<dbReference type="AlphaFoldDB" id="A0A7W5H0R1"/>
<evidence type="ECO:0000313" key="1">
    <source>
        <dbReference type="EMBL" id="MBB3185975.1"/>
    </source>
</evidence>
<protein>
    <recommendedName>
        <fullName evidence="3">Acetyltransferase (GNAT) domain-containing protein</fullName>
    </recommendedName>
</protein>
<accession>A0A7W5H0R1</accession>
<organism evidence="1 2">
    <name type="scientific">Microbacter margulisiae</name>
    <dbReference type="NCBI Taxonomy" id="1350067"/>
    <lineage>
        <taxon>Bacteria</taxon>
        <taxon>Pseudomonadati</taxon>
        <taxon>Bacteroidota</taxon>
        <taxon>Bacteroidia</taxon>
        <taxon>Bacteroidales</taxon>
        <taxon>Porphyromonadaceae</taxon>
        <taxon>Microbacter</taxon>
    </lineage>
</organism>